<feature type="compositionally biased region" description="Low complexity" evidence="1">
    <location>
        <begin position="406"/>
        <end position="447"/>
    </location>
</feature>
<sequence>MDGETIDTVTGWESEPLSGGIDGLRTLQSRDFTGAVTEGHAWLFVLNGRIVGVFDGSLDSFADADGTAYTAPDPSFPLLYAMRETGGETKARYYTNDTALSAADAKLTAGKFTGYIELSENVLSGDYYAVYYGGRRLACAFVGTGQQKQVLTGDEAFEAADDEVGIYEVVDVDIEVVDLPEPEEPDTGSDAAAGAGIAEAETDPAAADSDADADATADPTDGITFGGGAGETGAAATAGDDASTGGPAESGTAAVTADETVADEDPVAADDFPDPDDAAAVDAPSAVAEPDTRPPADEPNGTDYDAAVADATATDRTDSVEADGEERPETDADGRPKTDANGDPFSAEEQWRETRAIPSLDPSRTATPEGTAPADNGAGAAARARRRRSRDDDAGRRESTGGDATAEPSATSRSSGSTEPSGASASTGGEAADTAEAAAASEQLATARAERDRAVEALNEARERLDAAEGDLARLREENGRLESRVEELESALADAREEAAAAESRADAAAAGDDDGDATPSRTVPADRALSGTNLFVRYDSKGGATLEKAHAGGGSRSEVNDNLRLELHTDFESEDAAVDGRPYREFLTDTIEYGFVEWVVRELLYEIQSTGNESALRDLFDAIPEIDRAELNGSVTLEGEEGASEHAFDVVLRDRMGNPLLVADVTEGRDATTESMLDGLVGEASSVADADEHLAAGFYVTASFFEPGALEAAADATGGGLLSRGKRKSFVKLSRKQGFHLCLVESRDGEFHVNVPEL</sequence>
<feature type="compositionally biased region" description="Basic and acidic residues" evidence="1">
    <location>
        <begin position="448"/>
        <end position="488"/>
    </location>
</feature>
<keyword evidence="4" id="KW-1185">Reference proteome</keyword>
<protein>
    <recommendedName>
        <fullName evidence="2">DUF7527 domain-containing protein</fullName>
    </recommendedName>
</protein>
<feature type="compositionally biased region" description="Basic and acidic residues" evidence="1">
    <location>
        <begin position="313"/>
        <end position="340"/>
    </location>
</feature>
<evidence type="ECO:0000259" key="2">
    <source>
        <dbReference type="Pfam" id="PF24371"/>
    </source>
</evidence>
<dbReference type="Proteomes" id="UP001596461">
    <property type="component" value="Unassembled WGS sequence"/>
</dbReference>
<organism evidence="3 4">
    <name type="scientific">Halobaculum lipolyticum</name>
    <dbReference type="NCBI Taxonomy" id="3032001"/>
    <lineage>
        <taxon>Archaea</taxon>
        <taxon>Methanobacteriati</taxon>
        <taxon>Methanobacteriota</taxon>
        <taxon>Stenosarchaea group</taxon>
        <taxon>Halobacteria</taxon>
        <taxon>Halobacteriales</taxon>
        <taxon>Haloferacaceae</taxon>
        <taxon>Halobaculum</taxon>
    </lineage>
</organism>
<feature type="compositionally biased region" description="Low complexity" evidence="1">
    <location>
        <begin position="502"/>
        <end position="512"/>
    </location>
</feature>
<feature type="domain" description="DUF7527" evidence="2">
    <location>
        <begin position="527"/>
        <end position="760"/>
    </location>
</feature>
<evidence type="ECO:0000256" key="1">
    <source>
        <dbReference type="SAM" id="MobiDB-lite"/>
    </source>
</evidence>
<dbReference type="EMBL" id="JBHTAH010000016">
    <property type="protein sequence ID" value="MFC7070995.1"/>
    <property type="molecule type" value="Genomic_DNA"/>
</dbReference>
<dbReference type="AlphaFoldDB" id="A0ABD5WEU2"/>
<proteinExistence type="predicted"/>
<accession>A0ABD5WEU2</accession>
<dbReference type="RefSeq" id="WP_390211106.1">
    <property type="nucleotide sequence ID" value="NZ_JBHTAH010000016.1"/>
</dbReference>
<evidence type="ECO:0000313" key="3">
    <source>
        <dbReference type="EMBL" id="MFC7070995.1"/>
    </source>
</evidence>
<dbReference type="InterPro" id="IPR055949">
    <property type="entry name" value="DUF7527"/>
</dbReference>
<feature type="compositionally biased region" description="Low complexity" evidence="1">
    <location>
        <begin position="232"/>
        <end position="259"/>
    </location>
</feature>
<dbReference type="Pfam" id="PF24371">
    <property type="entry name" value="DUF7527"/>
    <property type="match status" value="1"/>
</dbReference>
<feature type="compositionally biased region" description="Acidic residues" evidence="1">
    <location>
        <begin position="260"/>
        <end position="279"/>
    </location>
</feature>
<feature type="region of interest" description="Disordered" evidence="1">
    <location>
        <begin position="200"/>
        <end position="528"/>
    </location>
</feature>
<name>A0ABD5WEU2_9EURY</name>
<gene>
    <name evidence="3" type="ORF">ACFQL9_15220</name>
</gene>
<feature type="compositionally biased region" description="Basic and acidic residues" evidence="1">
    <location>
        <begin position="389"/>
        <end position="400"/>
    </location>
</feature>
<comment type="caution">
    <text evidence="3">The sequence shown here is derived from an EMBL/GenBank/DDBJ whole genome shotgun (WGS) entry which is preliminary data.</text>
</comment>
<feature type="compositionally biased region" description="Low complexity" evidence="1">
    <location>
        <begin position="280"/>
        <end position="289"/>
    </location>
</feature>
<feature type="compositionally biased region" description="Low complexity" evidence="1">
    <location>
        <begin position="370"/>
        <end position="382"/>
    </location>
</feature>
<evidence type="ECO:0000313" key="4">
    <source>
        <dbReference type="Proteomes" id="UP001596461"/>
    </source>
</evidence>
<reference evidence="3 4" key="1">
    <citation type="journal article" date="2019" name="Int. J. Syst. Evol. Microbiol.">
        <title>The Global Catalogue of Microorganisms (GCM) 10K type strain sequencing project: providing services to taxonomists for standard genome sequencing and annotation.</title>
        <authorList>
            <consortium name="The Broad Institute Genomics Platform"/>
            <consortium name="The Broad Institute Genome Sequencing Center for Infectious Disease"/>
            <person name="Wu L."/>
            <person name="Ma J."/>
        </authorList>
    </citation>
    <scope>NUCLEOTIDE SEQUENCE [LARGE SCALE GENOMIC DNA]</scope>
    <source>
        <strain evidence="3 4">DT31</strain>
    </source>
</reference>
<feature type="compositionally biased region" description="Low complexity" evidence="1">
    <location>
        <begin position="302"/>
        <end position="312"/>
    </location>
</feature>